<keyword evidence="3" id="KW-1185">Reference proteome</keyword>
<feature type="compositionally biased region" description="Basic and acidic residues" evidence="1">
    <location>
        <begin position="331"/>
        <end position="349"/>
    </location>
</feature>
<feature type="compositionally biased region" description="Acidic residues" evidence="1">
    <location>
        <begin position="321"/>
        <end position="330"/>
    </location>
</feature>
<feature type="region of interest" description="Disordered" evidence="1">
    <location>
        <begin position="164"/>
        <end position="349"/>
    </location>
</feature>
<feature type="domain" description="C2H2-type" evidence="2">
    <location>
        <begin position="464"/>
        <end position="486"/>
    </location>
</feature>
<feature type="compositionally biased region" description="Acidic residues" evidence="1">
    <location>
        <begin position="184"/>
        <end position="196"/>
    </location>
</feature>
<organism evidence="3 4">
    <name type="scientific">Steinernema glaseri</name>
    <dbReference type="NCBI Taxonomy" id="37863"/>
    <lineage>
        <taxon>Eukaryota</taxon>
        <taxon>Metazoa</taxon>
        <taxon>Ecdysozoa</taxon>
        <taxon>Nematoda</taxon>
        <taxon>Chromadorea</taxon>
        <taxon>Rhabditida</taxon>
        <taxon>Tylenchina</taxon>
        <taxon>Panagrolaimomorpha</taxon>
        <taxon>Strongyloidoidea</taxon>
        <taxon>Steinernematidae</taxon>
        <taxon>Steinernema</taxon>
    </lineage>
</organism>
<feature type="domain" description="C2H2-type" evidence="2">
    <location>
        <begin position="491"/>
        <end position="515"/>
    </location>
</feature>
<dbReference type="InterPro" id="IPR013087">
    <property type="entry name" value="Znf_C2H2_type"/>
</dbReference>
<name>A0A1I7YBE4_9BILA</name>
<dbReference type="SMART" id="SM00355">
    <property type="entry name" value="ZnF_C2H2"/>
    <property type="match status" value="4"/>
</dbReference>
<feature type="compositionally biased region" description="Basic and acidic residues" evidence="1">
    <location>
        <begin position="264"/>
        <end position="277"/>
    </location>
</feature>
<feature type="compositionally biased region" description="Acidic residues" evidence="1">
    <location>
        <begin position="278"/>
        <end position="312"/>
    </location>
</feature>
<dbReference type="Proteomes" id="UP000095287">
    <property type="component" value="Unplaced"/>
</dbReference>
<feature type="domain" description="C2H2-type" evidence="2">
    <location>
        <begin position="359"/>
        <end position="382"/>
    </location>
</feature>
<proteinExistence type="predicted"/>
<sequence length="550" mass="61821">MQPPSSGGWKRLAPSEHNTRRAARSSDTVSCSSFLTPLRAGKYQLCAGLGQSLRHIYSPFFSRFFSARPPSPSRTAAISPGAVSICIFEWNKQYIGTVKSNEYRSRRRPAVSSQIMNAKVAAKEEVPDGDNFLEKSKDVKNTLVGLLESQKELRRKMMNYSDRITRPSLRSEEDEISSVSSVSSEEEPESDNDGVIEEGASHPKTLNYNAPIDPNDPSTSASAVKKKVTVPEVVSDEEEEVNSNEENDEIRHKKTSSKAVVDMLKNREISPEILSDHENEETTSSEEDEISSSSADEDSDYEEEEETSEEGESSYVGSASSEEETAADGEEMPKEGAAHVKPEGKRHSAEDLPERLSIWKCAVCKKEVQGLWMLRRTHIAAHEGFKVFCPVAGCCVNVSHPNFRSHLKTRHNTTQNGLPSRENAALQKQLDHYNEAAISCEKKYFPPSSLVSFVETIGKDGIKAFCKKCGHRCLERQQRRDHVARHLNMKIPCPFRECGYSARVVMMRRHIREEHGRNMAKLEGRERHRLEKGKRKLHDKVDAVMGDYFS</sequence>
<protein>
    <submittedName>
        <fullName evidence="4">C2H2-type domain-containing protein</fullName>
    </submittedName>
</protein>
<dbReference type="WBParaSite" id="L893_g14404.t1">
    <property type="protein sequence ID" value="L893_g14404.t1"/>
    <property type="gene ID" value="L893_g14404"/>
</dbReference>
<reference evidence="4" key="1">
    <citation type="submission" date="2016-11" db="UniProtKB">
        <authorList>
            <consortium name="WormBaseParasite"/>
        </authorList>
    </citation>
    <scope>IDENTIFICATION</scope>
</reference>
<evidence type="ECO:0000256" key="1">
    <source>
        <dbReference type="SAM" id="MobiDB-lite"/>
    </source>
</evidence>
<accession>A0A1I7YBE4</accession>
<feature type="region of interest" description="Disordered" evidence="1">
    <location>
        <begin position="1"/>
        <end position="24"/>
    </location>
</feature>
<evidence type="ECO:0000313" key="4">
    <source>
        <dbReference type="WBParaSite" id="L893_g14404.t1"/>
    </source>
</evidence>
<feature type="domain" description="C2H2-type" evidence="2">
    <location>
        <begin position="387"/>
        <end position="411"/>
    </location>
</feature>
<dbReference type="AlphaFoldDB" id="A0A1I7YBE4"/>
<evidence type="ECO:0000313" key="3">
    <source>
        <dbReference type="Proteomes" id="UP000095287"/>
    </source>
</evidence>
<feature type="compositionally biased region" description="Acidic residues" evidence="1">
    <location>
        <begin position="234"/>
        <end position="248"/>
    </location>
</feature>
<evidence type="ECO:0000259" key="2">
    <source>
        <dbReference type="SMART" id="SM00355"/>
    </source>
</evidence>